<gene>
    <name evidence="10" type="ORF">V9T40_000681</name>
</gene>
<dbReference type="InterPro" id="IPR036390">
    <property type="entry name" value="WH_DNA-bd_sf"/>
</dbReference>
<dbReference type="AlphaFoldDB" id="A0AAN9T9Z7"/>
<evidence type="ECO:0000256" key="6">
    <source>
        <dbReference type="ARBA" id="ARBA00029749"/>
    </source>
</evidence>
<proteinExistence type="inferred from homology"/>
<dbReference type="GO" id="GO:0005198">
    <property type="term" value="F:structural molecule activity"/>
    <property type="evidence" value="ECO:0007669"/>
    <property type="project" value="TreeGrafter"/>
</dbReference>
<reference evidence="10 11" key="1">
    <citation type="submission" date="2024-03" db="EMBL/GenBank/DDBJ databases">
        <title>Adaptation during the transition from Ophiocordyceps entomopathogen to insect associate is accompanied by gene loss and intensified selection.</title>
        <authorList>
            <person name="Ward C.M."/>
            <person name="Onetto C.A."/>
            <person name="Borneman A.R."/>
        </authorList>
    </citation>
    <scope>NUCLEOTIDE SEQUENCE [LARGE SCALE GENOMIC DNA]</scope>
    <source>
        <strain evidence="10">AWRI1</strain>
        <tissue evidence="10">Single Adult Female</tissue>
    </source>
</reference>
<dbReference type="InterPro" id="IPR054179">
    <property type="entry name" value="PSD13_N"/>
</dbReference>
<name>A0AAN9T9Z7_9HEMI</name>
<evidence type="ECO:0000313" key="10">
    <source>
        <dbReference type="EMBL" id="KAK7580052.1"/>
    </source>
</evidence>
<evidence type="ECO:0000256" key="1">
    <source>
        <dbReference type="ARBA" id="ARBA00002362"/>
    </source>
</evidence>
<dbReference type="InterPro" id="IPR035298">
    <property type="entry name" value="PSMD13"/>
</dbReference>
<dbReference type="GO" id="GO:0005829">
    <property type="term" value="C:cytosol"/>
    <property type="evidence" value="ECO:0007669"/>
    <property type="project" value="TreeGrafter"/>
</dbReference>
<evidence type="ECO:0000256" key="5">
    <source>
        <dbReference type="ARBA" id="ARBA00022942"/>
    </source>
</evidence>
<dbReference type="Pfam" id="PF22037">
    <property type="entry name" value="PSD13_N"/>
    <property type="match status" value="1"/>
</dbReference>
<dbReference type="GO" id="GO:0005634">
    <property type="term" value="C:nucleus"/>
    <property type="evidence" value="ECO:0007669"/>
    <property type="project" value="TreeGrafter"/>
</dbReference>
<evidence type="ECO:0000256" key="4">
    <source>
        <dbReference type="ARBA" id="ARBA00015732"/>
    </source>
</evidence>
<evidence type="ECO:0000259" key="9">
    <source>
        <dbReference type="PROSITE" id="PS50250"/>
    </source>
</evidence>
<dbReference type="SUPFAM" id="SSF46785">
    <property type="entry name" value="Winged helix' DNA-binding domain"/>
    <property type="match status" value="1"/>
</dbReference>
<dbReference type="PANTHER" id="PTHR10539:SF0">
    <property type="entry name" value="26S PROTEASOME NON-ATPASE REGULATORY SUBUNIT 13"/>
    <property type="match status" value="1"/>
</dbReference>
<dbReference type="GO" id="GO:0006511">
    <property type="term" value="P:ubiquitin-dependent protein catabolic process"/>
    <property type="evidence" value="ECO:0007669"/>
    <property type="project" value="TreeGrafter"/>
</dbReference>
<dbReference type="GO" id="GO:0008541">
    <property type="term" value="C:proteasome regulatory particle, lid subcomplex"/>
    <property type="evidence" value="ECO:0007669"/>
    <property type="project" value="TreeGrafter"/>
</dbReference>
<keyword evidence="11" id="KW-1185">Reference proteome</keyword>
<dbReference type="Proteomes" id="UP001367676">
    <property type="component" value="Unassembled WGS sequence"/>
</dbReference>
<evidence type="ECO:0000256" key="7">
    <source>
        <dbReference type="ARBA" id="ARBA00031303"/>
    </source>
</evidence>
<evidence type="ECO:0000256" key="3">
    <source>
        <dbReference type="ARBA" id="ARBA00011441"/>
    </source>
</evidence>
<dbReference type="SMART" id="SM00088">
    <property type="entry name" value="PINT"/>
    <property type="match status" value="1"/>
</dbReference>
<dbReference type="PROSITE" id="PS50250">
    <property type="entry name" value="PCI"/>
    <property type="match status" value="1"/>
</dbReference>
<keyword evidence="5" id="KW-0647">Proteasome</keyword>
<sequence>MSSVIAELEQLQSRKLWHQLTLKLYSYVQDPEVLKNENLRKLYDDFIQPIESKMNQFTFMKIITHILTQFTDPKETVAFLETLEPKVKNDKEALIYCKILQGEVHLEKLKNQDEAARLIAEIETLLADIEEIGIVHNRYYSLASQLYRIQSKHTDFYRTCLKYLGSMELSSIPVKEQMQHAFLLSLAALLSDDIYNLGELLQHPVLDTLRHTPNEWLIDLLNVFNTGDIRRFEEMQPKWASIGDIAVQKDKLRRKISLLCLMEMTFKRPSKDRKLTFQEIAKETKLPIDEVELLVMKALSLGLVKGSIDQVSQEVHLNWVQPRVIGKAQISSMIKRLDLWLSDVNSMRSIIEEKGIDFLKV</sequence>
<comment type="function">
    <text evidence="1">Component of the 26S proteasome, a multiprotein complex involved in the ATP-dependent degradation of ubiquitinated proteins. This complex plays a key role in the maintenance of protein homeostasis by removing misfolded or damaged proteins, which could impair cellular functions, and by removing proteins whose functions are no longer required. Therefore, the proteasome participates in numerous cellular processes, including cell cycle progression, apoptosis, or DNA damage repair.</text>
</comment>
<comment type="similarity">
    <text evidence="2">Belongs to the proteasome subunit S11 family.</text>
</comment>
<evidence type="ECO:0000256" key="8">
    <source>
        <dbReference type="ARBA" id="ARBA00032323"/>
    </source>
</evidence>
<dbReference type="EMBL" id="JBBCAQ010000034">
    <property type="protein sequence ID" value="KAK7580052.1"/>
    <property type="molecule type" value="Genomic_DNA"/>
</dbReference>
<evidence type="ECO:0000256" key="2">
    <source>
        <dbReference type="ARBA" id="ARBA00006207"/>
    </source>
</evidence>
<feature type="domain" description="PCI" evidence="9">
    <location>
        <begin position="155"/>
        <end position="322"/>
    </location>
</feature>
<dbReference type="PANTHER" id="PTHR10539">
    <property type="entry name" value="26S PROTEASOME NON-ATPASE REGULATORY SUBUNIT 13"/>
    <property type="match status" value="1"/>
</dbReference>
<protein>
    <recommendedName>
        <fullName evidence="4">26S proteasome non-ATPase regulatory subunit 13</fullName>
    </recommendedName>
    <alternativeName>
        <fullName evidence="6">26S proteasome regulatory subunit RPN9</fullName>
    </alternativeName>
    <alternativeName>
        <fullName evidence="8">26S proteasome regulatory subunit S11</fullName>
    </alternativeName>
    <alternativeName>
        <fullName evidence="7">26S proteasome regulatory subunit p40.5</fullName>
    </alternativeName>
</protein>
<accession>A0AAN9T9Z7</accession>
<evidence type="ECO:0000313" key="11">
    <source>
        <dbReference type="Proteomes" id="UP001367676"/>
    </source>
</evidence>
<dbReference type="Pfam" id="PF01399">
    <property type="entry name" value="PCI"/>
    <property type="match status" value="1"/>
</dbReference>
<comment type="caution">
    <text evidence="10">The sequence shown here is derived from an EMBL/GenBank/DDBJ whole genome shotgun (WGS) entry which is preliminary data.</text>
</comment>
<dbReference type="InterPro" id="IPR000717">
    <property type="entry name" value="PCI_dom"/>
</dbReference>
<organism evidence="10 11">
    <name type="scientific">Parthenolecanium corni</name>
    <dbReference type="NCBI Taxonomy" id="536013"/>
    <lineage>
        <taxon>Eukaryota</taxon>
        <taxon>Metazoa</taxon>
        <taxon>Ecdysozoa</taxon>
        <taxon>Arthropoda</taxon>
        <taxon>Hexapoda</taxon>
        <taxon>Insecta</taxon>
        <taxon>Pterygota</taxon>
        <taxon>Neoptera</taxon>
        <taxon>Paraneoptera</taxon>
        <taxon>Hemiptera</taxon>
        <taxon>Sternorrhyncha</taxon>
        <taxon>Coccoidea</taxon>
        <taxon>Coccidae</taxon>
        <taxon>Parthenolecanium</taxon>
    </lineage>
</organism>
<comment type="subunit">
    <text evidence="3">Component of the 19S proteasome regulatory particle complex. The 26S proteasome consists of a 20S core particle (CP) and two 19S regulatory subunits (RP). The regulatory particle is made of a lid composed of 9 subunits including PSMD13, a base containing 6 ATPases and few additional components.</text>
</comment>